<dbReference type="RefSeq" id="WP_284250194.1">
    <property type="nucleotide sequence ID" value="NZ_BSUM01000001.1"/>
</dbReference>
<dbReference type="InterPro" id="IPR015904">
    <property type="entry name" value="Sulphide_quinone_reductase"/>
</dbReference>
<dbReference type="PANTHER" id="PTHR10632">
    <property type="entry name" value="SULFIDE:QUINONE OXIDOREDUCTASE"/>
    <property type="match status" value="1"/>
</dbReference>
<dbReference type="GO" id="GO:0070224">
    <property type="term" value="F:sulfide:quinone oxidoreductase activity"/>
    <property type="evidence" value="ECO:0007669"/>
    <property type="project" value="TreeGrafter"/>
</dbReference>
<proteinExistence type="predicted"/>
<dbReference type="PRINTS" id="PR00411">
    <property type="entry name" value="PNDRDTASEI"/>
</dbReference>
<organism evidence="2 3">
    <name type="scientific">Litorihabitans aurantiacus</name>
    <dbReference type="NCBI Taxonomy" id="1930061"/>
    <lineage>
        <taxon>Bacteria</taxon>
        <taxon>Bacillati</taxon>
        <taxon>Actinomycetota</taxon>
        <taxon>Actinomycetes</taxon>
        <taxon>Micrococcales</taxon>
        <taxon>Beutenbergiaceae</taxon>
        <taxon>Litorihabitans</taxon>
    </lineage>
</organism>
<dbReference type="GO" id="GO:0071949">
    <property type="term" value="F:FAD binding"/>
    <property type="evidence" value="ECO:0007669"/>
    <property type="project" value="TreeGrafter"/>
</dbReference>
<dbReference type="GO" id="GO:0070221">
    <property type="term" value="P:sulfide oxidation, using sulfide:quinone oxidoreductase"/>
    <property type="evidence" value="ECO:0007669"/>
    <property type="project" value="TreeGrafter"/>
</dbReference>
<dbReference type="EMBL" id="BSUM01000001">
    <property type="protein sequence ID" value="GMA31342.1"/>
    <property type="molecule type" value="Genomic_DNA"/>
</dbReference>
<dbReference type="AlphaFoldDB" id="A0AA37UY95"/>
<comment type="caution">
    <text evidence="2">The sequence shown here is derived from an EMBL/GenBank/DDBJ whole genome shotgun (WGS) entry which is preliminary data.</text>
</comment>
<reference evidence="2" key="1">
    <citation type="journal article" date="2014" name="Int. J. Syst. Evol. Microbiol.">
        <title>Complete genome sequence of Corynebacterium casei LMG S-19264T (=DSM 44701T), isolated from a smear-ripened cheese.</title>
        <authorList>
            <consortium name="US DOE Joint Genome Institute (JGI-PGF)"/>
            <person name="Walter F."/>
            <person name="Albersmeier A."/>
            <person name="Kalinowski J."/>
            <person name="Ruckert C."/>
        </authorList>
    </citation>
    <scope>NUCLEOTIDE SEQUENCE</scope>
    <source>
        <strain evidence="2">NBRC 112290</strain>
    </source>
</reference>
<gene>
    <name evidence="2" type="ORF">GCM10025875_13340</name>
</gene>
<dbReference type="Proteomes" id="UP001157161">
    <property type="component" value="Unassembled WGS sequence"/>
</dbReference>
<dbReference type="PANTHER" id="PTHR10632:SF2">
    <property type="entry name" value="SULFIDE:QUINONE OXIDOREDUCTASE, MITOCHONDRIAL"/>
    <property type="match status" value="1"/>
</dbReference>
<keyword evidence="3" id="KW-1185">Reference proteome</keyword>
<dbReference type="InterPro" id="IPR023753">
    <property type="entry name" value="FAD/NAD-binding_dom"/>
</dbReference>
<evidence type="ECO:0000313" key="3">
    <source>
        <dbReference type="Proteomes" id="UP001157161"/>
    </source>
</evidence>
<reference evidence="2" key="2">
    <citation type="submission" date="2023-02" db="EMBL/GenBank/DDBJ databases">
        <authorList>
            <person name="Sun Q."/>
            <person name="Mori K."/>
        </authorList>
    </citation>
    <scope>NUCLEOTIDE SEQUENCE</scope>
    <source>
        <strain evidence="2">NBRC 112290</strain>
    </source>
</reference>
<sequence>MSRSTTAPSATGGERAAVARHDVVVVGGGNAGLSLAGKLLREGARDVAVVEPARVHHYRPMLSYVAGGQAELAELQHAQDEVGPSGARRYAGAVVAVDPRRSTVTLADGRELGYGDLALCPGSDVDWDAIPGSREAVATPAASTSYLPEHAVDVWPMLTGVRAGRVVVVVDDRHVPCAPVILKPLVMALEHWRATGVRGAIDVEVLLASETFVPLPRAEAELRAMLEEQGVALRTGVRVSAVEPRDGDGDGGTVVTVDGVRTPYDALLLAPPHRAPAWVAASGLTTSEGGFVVVDPDTLQVPGHPRIWALGDVADLDALPSGGALRQQVPVVAHNIAARRTGRAMRIYDGYSIAPVTTRAHRLLLAEFDRDGREEPTIPVGDLVRPRAASWFFDRYVEPVVYLRRLLRGKVG</sequence>
<evidence type="ECO:0000259" key="1">
    <source>
        <dbReference type="Pfam" id="PF07992"/>
    </source>
</evidence>
<protein>
    <recommendedName>
        <fullName evidence="1">FAD/NAD(P)-binding domain-containing protein</fullName>
    </recommendedName>
</protein>
<dbReference type="SUPFAM" id="SSF51905">
    <property type="entry name" value="FAD/NAD(P)-binding domain"/>
    <property type="match status" value="1"/>
</dbReference>
<dbReference type="InterPro" id="IPR036188">
    <property type="entry name" value="FAD/NAD-bd_sf"/>
</dbReference>
<dbReference type="Pfam" id="PF07992">
    <property type="entry name" value="Pyr_redox_2"/>
    <property type="match status" value="2"/>
</dbReference>
<name>A0AA37UY95_9MICO</name>
<dbReference type="Gene3D" id="3.50.50.60">
    <property type="entry name" value="FAD/NAD(P)-binding domain"/>
    <property type="match status" value="2"/>
</dbReference>
<feature type="domain" description="FAD/NAD(P)-binding" evidence="1">
    <location>
        <begin position="21"/>
        <end position="137"/>
    </location>
</feature>
<accession>A0AA37UY95</accession>
<evidence type="ECO:0000313" key="2">
    <source>
        <dbReference type="EMBL" id="GMA31342.1"/>
    </source>
</evidence>
<feature type="domain" description="FAD/NAD(P)-binding" evidence="1">
    <location>
        <begin position="203"/>
        <end position="327"/>
    </location>
</feature>